<dbReference type="InterPro" id="IPR051911">
    <property type="entry name" value="SDR_oxidoreductase"/>
</dbReference>
<protein>
    <submittedName>
        <fullName evidence="3">SDR family NAD(P)-dependent oxidoreductase</fullName>
    </submittedName>
</protein>
<proteinExistence type="inferred from homology"/>
<dbReference type="InterPro" id="IPR002347">
    <property type="entry name" value="SDR_fam"/>
</dbReference>
<dbReference type="Proteomes" id="UP001612741">
    <property type="component" value="Unassembled WGS sequence"/>
</dbReference>
<dbReference type="Gene3D" id="3.40.50.720">
    <property type="entry name" value="NAD(P)-binding Rossmann-like Domain"/>
    <property type="match status" value="1"/>
</dbReference>
<dbReference type="EMBL" id="JBITGY010000011">
    <property type="protein sequence ID" value="MFI6502934.1"/>
    <property type="molecule type" value="Genomic_DNA"/>
</dbReference>
<evidence type="ECO:0000256" key="2">
    <source>
        <dbReference type="ARBA" id="ARBA00023002"/>
    </source>
</evidence>
<dbReference type="RefSeq" id="WP_397088595.1">
    <property type="nucleotide sequence ID" value="NZ_JBITGY010000011.1"/>
</dbReference>
<reference evidence="3 4" key="1">
    <citation type="submission" date="2024-10" db="EMBL/GenBank/DDBJ databases">
        <title>The Natural Products Discovery Center: Release of the First 8490 Sequenced Strains for Exploring Actinobacteria Biosynthetic Diversity.</title>
        <authorList>
            <person name="Kalkreuter E."/>
            <person name="Kautsar S.A."/>
            <person name="Yang D."/>
            <person name="Bader C.D."/>
            <person name="Teijaro C.N."/>
            <person name="Fluegel L."/>
            <person name="Davis C.M."/>
            <person name="Simpson J.R."/>
            <person name="Lauterbach L."/>
            <person name="Steele A.D."/>
            <person name="Gui C."/>
            <person name="Meng S."/>
            <person name="Li G."/>
            <person name="Viehrig K."/>
            <person name="Ye F."/>
            <person name="Su P."/>
            <person name="Kiefer A.F."/>
            <person name="Nichols A."/>
            <person name="Cepeda A.J."/>
            <person name="Yan W."/>
            <person name="Fan B."/>
            <person name="Jiang Y."/>
            <person name="Adhikari A."/>
            <person name="Zheng C.-J."/>
            <person name="Schuster L."/>
            <person name="Cowan T.M."/>
            <person name="Smanski M.J."/>
            <person name="Chevrette M.G."/>
            <person name="De Carvalho L.P.S."/>
            <person name="Shen B."/>
        </authorList>
    </citation>
    <scope>NUCLEOTIDE SEQUENCE [LARGE SCALE GENOMIC DNA]</scope>
    <source>
        <strain evidence="3 4">NPDC050545</strain>
    </source>
</reference>
<evidence type="ECO:0000313" key="4">
    <source>
        <dbReference type="Proteomes" id="UP001612741"/>
    </source>
</evidence>
<comment type="similarity">
    <text evidence="1">Belongs to the short-chain dehydrogenases/reductases (SDR) family.</text>
</comment>
<dbReference type="PANTHER" id="PTHR43976">
    <property type="entry name" value="SHORT CHAIN DEHYDROGENASE"/>
    <property type="match status" value="1"/>
</dbReference>
<name>A0ABW7Z5Z3_9ACTN</name>
<accession>A0ABW7Z5Z3</accession>
<dbReference type="InterPro" id="IPR036291">
    <property type="entry name" value="NAD(P)-bd_dom_sf"/>
</dbReference>
<dbReference type="PRINTS" id="PR00081">
    <property type="entry name" value="GDHRDH"/>
</dbReference>
<evidence type="ECO:0000313" key="3">
    <source>
        <dbReference type="EMBL" id="MFI6502934.1"/>
    </source>
</evidence>
<keyword evidence="2" id="KW-0560">Oxidoreductase</keyword>
<gene>
    <name evidence="3" type="ORF">ACIBG2_36530</name>
</gene>
<organism evidence="3 4">
    <name type="scientific">Nonomuraea typhae</name>
    <dbReference type="NCBI Taxonomy" id="2603600"/>
    <lineage>
        <taxon>Bacteria</taxon>
        <taxon>Bacillati</taxon>
        <taxon>Actinomycetota</taxon>
        <taxon>Actinomycetes</taxon>
        <taxon>Streptosporangiales</taxon>
        <taxon>Streptosporangiaceae</taxon>
        <taxon>Nonomuraea</taxon>
    </lineage>
</organism>
<comment type="caution">
    <text evidence="3">The sequence shown here is derived from an EMBL/GenBank/DDBJ whole genome shotgun (WGS) entry which is preliminary data.</text>
</comment>
<sequence length="143" mass="14782">MTTQTRIITGASRGLGRALAEAARAAGDCVMSAVRHPETMAALHTGGLHGDRLLTAAFDVCDTGAAPALVQAALDRIGRLDVLVDNAGRAIVGSAHTAEVPLGREAVERLSGAYRRAAAEVERWAETARSADYPGLAPSVQPV</sequence>
<dbReference type="Pfam" id="PF00106">
    <property type="entry name" value="adh_short"/>
    <property type="match status" value="1"/>
</dbReference>
<evidence type="ECO:0000256" key="1">
    <source>
        <dbReference type="ARBA" id="ARBA00006484"/>
    </source>
</evidence>
<dbReference type="SUPFAM" id="SSF51735">
    <property type="entry name" value="NAD(P)-binding Rossmann-fold domains"/>
    <property type="match status" value="1"/>
</dbReference>
<keyword evidence="4" id="KW-1185">Reference proteome</keyword>
<dbReference type="PANTHER" id="PTHR43976:SF16">
    <property type="entry name" value="SHORT-CHAIN DEHYDROGENASE_REDUCTASE FAMILY PROTEIN"/>
    <property type="match status" value="1"/>
</dbReference>